<evidence type="ECO:0000256" key="1">
    <source>
        <dbReference type="SAM" id="Phobius"/>
    </source>
</evidence>
<reference evidence="2 3" key="1">
    <citation type="journal article" date="2016" name="Nat. Commun.">
        <title>Thousands of microbial genomes shed light on interconnected biogeochemical processes in an aquifer system.</title>
        <authorList>
            <person name="Anantharaman K."/>
            <person name="Brown C.T."/>
            <person name="Hug L.A."/>
            <person name="Sharon I."/>
            <person name="Castelle C.J."/>
            <person name="Probst A.J."/>
            <person name="Thomas B.C."/>
            <person name="Singh A."/>
            <person name="Wilkins M.J."/>
            <person name="Karaoz U."/>
            <person name="Brodie E.L."/>
            <person name="Williams K.H."/>
            <person name="Hubbard S.S."/>
            <person name="Banfield J.F."/>
        </authorList>
    </citation>
    <scope>NUCLEOTIDE SEQUENCE [LARGE SCALE GENOMIC DNA]</scope>
    <source>
        <strain evidence="3">RIFCSPHIGHO2_01_FULL_58_15</strain>
    </source>
</reference>
<name>A0A1G2PPJ2_TERXR</name>
<dbReference type="Proteomes" id="UP000178690">
    <property type="component" value="Unassembled WGS sequence"/>
</dbReference>
<accession>A0A1G2PPJ2</accession>
<dbReference type="AlphaFoldDB" id="A0A1G2PPJ2"/>
<comment type="caution">
    <text evidence="2">The sequence shown here is derived from an EMBL/GenBank/DDBJ whole genome shotgun (WGS) entry which is preliminary data.</text>
</comment>
<dbReference type="Pfam" id="PF18895">
    <property type="entry name" value="T4SS_pilin"/>
    <property type="match status" value="1"/>
</dbReference>
<keyword evidence="1" id="KW-0472">Membrane</keyword>
<proteinExistence type="predicted"/>
<feature type="transmembrane region" description="Helical" evidence="1">
    <location>
        <begin position="61"/>
        <end position="83"/>
    </location>
</feature>
<organism evidence="2 3">
    <name type="scientific">Terrybacteria sp. (strain RIFCSPHIGHO2_01_FULL_58_15)</name>
    <dbReference type="NCBI Taxonomy" id="1802363"/>
    <lineage>
        <taxon>Bacteria</taxon>
        <taxon>Candidatus Terryibacteriota</taxon>
    </lineage>
</organism>
<evidence type="ECO:0000313" key="2">
    <source>
        <dbReference type="EMBL" id="OHA49541.1"/>
    </source>
</evidence>
<evidence type="ECO:0000313" key="3">
    <source>
        <dbReference type="Proteomes" id="UP000178690"/>
    </source>
</evidence>
<keyword evidence="1" id="KW-0812">Transmembrane</keyword>
<keyword evidence="1" id="KW-1133">Transmembrane helix</keyword>
<feature type="transmembrane region" description="Helical" evidence="1">
    <location>
        <begin position="25"/>
        <end position="49"/>
    </location>
</feature>
<sequence length="96" mass="9997">MPPTNPIIALSPGALYGTLCSATNWLFSFVMLLAVVAFLAAALQFMLSGGDEERAASARRFFAFVVVGVAVAVLAKSFVFVTADFLGANVSGLFAC</sequence>
<dbReference type="EMBL" id="MHST01000008">
    <property type="protein sequence ID" value="OHA49541.1"/>
    <property type="molecule type" value="Genomic_DNA"/>
</dbReference>
<gene>
    <name evidence="2" type="ORF">A2682_03490</name>
</gene>
<dbReference type="InterPro" id="IPR043993">
    <property type="entry name" value="T4SS_pilin"/>
</dbReference>
<protein>
    <submittedName>
        <fullName evidence="2">Uncharacterized protein</fullName>
    </submittedName>
</protein>